<evidence type="ECO:0000256" key="1">
    <source>
        <dbReference type="SAM" id="Phobius"/>
    </source>
</evidence>
<organism evidence="2">
    <name type="scientific">viral metagenome</name>
    <dbReference type="NCBI Taxonomy" id="1070528"/>
    <lineage>
        <taxon>unclassified sequences</taxon>
        <taxon>metagenomes</taxon>
        <taxon>organismal metagenomes</taxon>
    </lineage>
</organism>
<name>A0A6C0CP45_9ZZZZ</name>
<protein>
    <submittedName>
        <fullName evidence="2">Uncharacterized protein</fullName>
    </submittedName>
</protein>
<dbReference type="AlphaFoldDB" id="A0A6C0CP45"/>
<keyword evidence="1" id="KW-0472">Membrane</keyword>
<keyword evidence="1" id="KW-0812">Transmembrane</keyword>
<feature type="transmembrane region" description="Helical" evidence="1">
    <location>
        <begin position="155"/>
        <end position="177"/>
    </location>
</feature>
<accession>A0A6C0CP45</accession>
<feature type="transmembrane region" description="Helical" evidence="1">
    <location>
        <begin position="83"/>
        <end position="103"/>
    </location>
</feature>
<feature type="transmembrane region" description="Helical" evidence="1">
    <location>
        <begin position="47"/>
        <end position="71"/>
    </location>
</feature>
<evidence type="ECO:0000313" key="2">
    <source>
        <dbReference type="EMBL" id="QHT06378.1"/>
    </source>
</evidence>
<proteinExistence type="predicted"/>
<feature type="transmembrane region" description="Helical" evidence="1">
    <location>
        <begin position="21"/>
        <end position="40"/>
    </location>
</feature>
<keyword evidence="1" id="KW-1133">Transmembrane helix</keyword>
<reference evidence="2" key="1">
    <citation type="journal article" date="2020" name="Nature">
        <title>Giant virus diversity and host interactions through global metagenomics.</title>
        <authorList>
            <person name="Schulz F."/>
            <person name="Roux S."/>
            <person name="Paez-Espino D."/>
            <person name="Jungbluth S."/>
            <person name="Walsh D.A."/>
            <person name="Denef V.J."/>
            <person name="McMahon K.D."/>
            <person name="Konstantinidis K.T."/>
            <person name="Eloe-Fadrosh E.A."/>
            <person name="Kyrpides N.C."/>
            <person name="Woyke T."/>
        </authorList>
    </citation>
    <scope>NUCLEOTIDE SEQUENCE</scope>
    <source>
        <strain evidence="2">GVMAG-M-3300021425-30</strain>
    </source>
</reference>
<sequence>MPEIPTRLEKSLDSPYDKEDIIGFFILYTLVVAVVPYILFHYASFEIFVTYFANVDIVANILAVNFPNYFIKWYSVYNDSLRGYLSFNIISVVALSGIFYFGLVAKGRSTRERWAIMIIMSIITWTLPTLGIPFMNHKVEEFLEKNDNITPEQYSTYRFFITLAISFLFLKLEWLAISSIERLKL</sequence>
<feature type="transmembrane region" description="Helical" evidence="1">
    <location>
        <begin position="115"/>
        <end position="135"/>
    </location>
</feature>
<dbReference type="EMBL" id="MN739468">
    <property type="protein sequence ID" value="QHT06378.1"/>
    <property type="molecule type" value="Genomic_DNA"/>
</dbReference>